<dbReference type="EMBL" id="JADGJD010001675">
    <property type="protein sequence ID" value="KAJ3039029.1"/>
    <property type="molecule type" value="Genomic_DNA"/>
</dbReference>
<dbReference type="Proteomes" id="UP001212841">
    <property type="component" value="Unassembled WGS sequence"/>
</dbReference>
<name>A0AAD5WXH0_9FUNG</name>
<reference evidence="2" key="1">
    <citation type="submission" date="2020-05" db="EMBL/GenBank/DDBJ databases">
        <title>Phylogenomic resolution of chytrid fungi.</title>
        <authorList>
            <person name="Stajich J.E."/>
            <person name="Amses K."/>
            <person name="Simmons R."/>
            <person name="Seto K."/>
            <person name="Myers J."/>
            <person name="Bonds A."/>
            <person name="Quandt C.A."/>
            <person name="Barry K."/>
            <person name="Liu P."/>
            <person name="Grigoriev I."/>
            <person name="Longcore J.E."/>
            <person name="James T.Y."/>
        </authorList>
    </citation>
    <scope>NUCLEOTIDE SEQUENCE</scope>
    <source>
        <strain evidence="2">JEL0318</strain>
    </source>
</reference>
<feature type="region of interest" description="Disordered" evidence="1">
    <location>
        <begin position="1"/>
        <end position="29"/>
    </location>
</feature>
<protein>
    <submittedName>
        <fullName evidence="2">Uncharacterized protein</fullName>
    </submittedName>
</protein>
<keyword evidence="3" id="KW-1185">Reference proteome</keyword>
<sequence>MLTAHPNTPQDHRPPQPQNTTPKQTLQQTCSSPTLPQELIDYIFLLYADPTALRFFPFICSPYLKKKLACKNVSNRFHNCTPMCRVLAVQFYRKTETQFRACLEAYNRLKGRAVEGE</sequence>
<accession>A0AAD5WXH0</accession>
<feature type="compositionally biased region" description="Low complexity" evidence="1">
    <location>
        <begin position="18"/>
        <end position="29"/>
    </location>
</feature>
<evidence type="ECO:0000256" key="1">
    <source>
        <dbReference type="SAM" id="MobiDB-lite"/>
    </source>
</evidence>
<dbReference type="AlphaFoldDB" id="A0AAD5WXH0"/>
<evidence type="ECO:0000313" key="2">
    <source>
        <dbReference type="EMBL" id="KAJ3039029.1"/>
    </source>
</evidence>
<proteinExistence type="predicted"/>
<organism evidence="2 3">
    <name type="scientific">Rhizophlyctis rosea</name>
    <dbReference type="NCBI Taxonomy" id="64517"/>
    <lineage>
        <taxon>Eukaryota</taxon>
        <taxon>Fungi</taxon>
        <taxon>Fungi incertae sedis</taxon>
        <taxon>Chytridiomycota</taxon>
        <taxon>Chytridiomycota incertae sedis</taxon>
        <taxon>Chytridiomycetes</taxon>
        <taxon>Rhizophlyctidales</taxon>
        <taxon>Rhizophlyctidaceae</taxon>
        <taxon>Rhizophlyctis</taxon>
    </lineage>
</organism>
<comment type="caution">
    <text evidence="2">The sequence shown here is derived from an EMBL/GenBank/DDBJ whole genome shotgun (WGS) entry which is preliminary data.</text>
</comment>
<evidence type="ECO:0000313" key="3">
    <source>
        <dbReference type="Proteomes" id="UP001212841"/>
    </source>
</evidence>
<feature type="non-terminal residue" evidence="2">
    <location>
        <position position="117"/>
    </location>
</feature>
<gene>
    <name evidence="2" type="ORF">HK097_002964</name>
</gene>